<feature type="domain" description="C2H2-type" evidence="14">
    <location>
        <begin position="666"/>
        <end position="693"/>
    </location>
</feature>
<dbReference type="FunFam" id="3.30.160.60:FF:000100">
    <property type="entry name" value="Zinc finger 45-like"/>
    <property type="match status" value="1"/>
</dbReference>
<dbReference type="PANTHER" id="PTHR16515:SF50">
    <property type="entry name" value="GASTRULA ZINC FINGER PROTEIN XLCGF57.1-LIKE"/>
    <property type="match status" value="1"/>
</dbReference>
<feature type="domain" description="C2H2-type" evidence="14">
    <location>
        <begin position="474"/>
        <end position="501"/>
    </location>
</feature>
<dbReference type="GeneID" id="108703768"/>
<dbReference type="InterPro" id="IPR036236">
    <property type="entry name" value="Znf_C2H2_sf"/>
</dbReference>
<evidence type="ECO:0000256" key="8">
    <source>
        <dbReference type="ARBA" id="ARBA00023015"/>
    </source>
</evidence>
<evidence type="ECO:0000256" key="7">
    <source>
        <dbReference type="ARBA" id="ARBA00022833"/>
    </source>
</evidence>
<feature type="domain" description="C2H2-type" evidence="14">
    <location>
        <begin position="638"/>
        <end position="665"/>
    </location>
</feature>
<dbReference type="GO" id="GO:0000978">
    <property type="term" value="F:RNA polymerase II cis-regulatory region sequence-specific DNA binding"/>
    <property type="evidence" value="ECO:0000318"/>
    <property type="project" value="GO_Central"/>
</dbReference>
<keyword evidence="8" id="KW-0805">Transcription regulation</keyword>
<feature type="domain" description="C2H2-type" evidence="14">
    <location>
        <begin position="582"/>
        <end position="609"/>
    </location>
</feature>
<evidence type="ECO:0000256" key="13">
    <source>
        <dbReference type="SAM" id="MobiDB-lite"/>
    </source>
</evidence>
<dbReference type="FunFam" id="3.30.160.60:FF:002343">
    <property type="entry name" value="Zinc finger protein 33A"/>
    <property type="match status" value="1"/>
</dbReference>
<dbReference type="PANTHER" id="PTHR16515">
    <property type="entry name" value="PR DOMAIN ZINC FINGER PROTEIN"/>
    <property type="match status" value="1"/>
</dbReference>
<evidence type="ECO:0000256" key="10">
    <source>
        <dbReference type="ARBA" id="ARBA00023163"/>
    </source>
</evidence>
<dbReference type="GO" id="GO:0003700">
    <property type="term" value="F:DNA-binding transcription factor activity"/>
    <property type="evidence" value="ECO:0000318"/>
    <property type="project" value="GO_Central"/>
</dbReference>
<feature type="region of interest" description="Disordered" evidence="13">
    <location>
        <begin position="115"/>
        <end position="134"/>
    </location>
</feature>
<feature type="non-terminal residue" evidence="16">
    <location>
        <position position="1"/>
    </location>
</feature>
<keyword evidence="15" id="KW-1185">Reference proteome</keyword>
<feature type="domain" description="C2H2-type" evidence="14">
    <location>
        <begin position="694"/>
        <end position="721"/>
    </location>
</feature>
<dbReference type="SMART" id="SM00355">
    <property type="entry name" value="ZnF_C2H2"/>
    <property type="match status" value="9"/>
</dbReference>
<gene>
    <name evidence="16" type="primary">LOC108703768</name>
</gene>
<sequence>SDDGGALHAPGSVIQKENNKNDKKILELMSNIIQLLTGEVAIRTHHFSIYFSLDEWDYIKRNKDLYREGMKEEPQLHPLDCDYEEESDITADPDSAFPYNNSSKIGVEGADCVNGNLSNPEISPAEQPPPADGIKEETASCEEVNQSHCSINPFTEQPQRTDTPTPIMGYSLNNSLAETYISVVIKEEAASWEEGNQSDCSINPLTEQIQGTDTPTPIMGCNLNNSLAETYISVVIKEEAASWEEGNQSDCSINPLTEQIQGTDTPTPVMGYSLNNSLSHNYISNEIKEEVVSWEEGNQSHCWIRPLSEQILRTVFPIIGCNYNNATSSIAINEEEEGNQSDCSINPLTEQIQGTKSHTPIMGCSLNNSLSQNYISDGIKEEVASWEVSNQSDCSINPLTEQIQGTDTPTPIMGCSLASALSESKYGGNNERIFLSTFPLISQTCYCTECHKHFSNRSSLLRHQRTHRGAEPYLKCPECGKGFAKHSQLALHSRTHTREKTFLGNRLKASPDLNKPFRLCKEEIQFTCSKCNQSFHQSCDLDSHLRTHTDNTPYTCSECGTTFRLRSDLMNHFRIHKGVKPFSCSECGKCFKRSSELVIHYRNHTGERPFACTQCGKCFSQRPALNKHHRSHMVKKPFSCSECDKCFIQRSDLNRHQRIHTRQKQFACAECGKCFMNSSSLKTHHRSHKGKREFSCTECGQYFSEVAQLVVHFQGHASKSQFLSV</sequence>
<dbReference type="Proteomes" id="UP000186698">
    <property type="component" value="Chromosome 9_10L"/>
</dbReference>
<evidence type="ECO:0000256" key="12">
    <source>
        <dbReference type="PROSITE-ProRule" id="PRU00042"/>
    </source>
</evidence>
<dbReference type="Gene3D" id="3.30.160.60">
    <property type="entry name" value="Classic Zinc Finger"/>
    <property type="match status" value="8"/>
</dbReference>
<proteinExistence type="inferred from homology"/>
<evidence type="ECO:0000313" key="15">
    <source>
        <dbReference type="Proteomes" id="UP000186698"/>
    </source>
</evidence>
<feature type="domain" description="C2H2-type" evidence="14">
    <location>
        <begin position="526"/>
        <end position="553"/>
    </location>
</feature>
<keyword evidence="7" id="KW-0862">Zinc</keyword>
<feature type="domain" description="C2H2-type" evidence="14">
    <location>
        <begin position="445"/>
        <end position="472"/>
    </location>
</feature>
<evidence type="ECO:0000256" key="4">
    <source>
        <dbReference type="ARBA" id="ARBA00022723"/>
    </source>
</evidence>
<dbReference type="InterPro" id="IPR050331">
    <property type="entry name" value="Zinc_finger"/>
</dbReference>
<evidence type="ECO:0000259" key="14">
    <source>
        <dbReference type="PROSITE" id="PS50157"/>
    </source>
</evidence>
<evidence type="ECO:0000256" key="5">
    <source>
        <dbReference type="ARBA" id="ARBA00022737"/>
    </source>
</evidence>
<dbReference type="KEGG" id="xla:108703768"/>
<dbReference type="FunFam" id="3.30.160.60:FF:000936">
    <property type="entry name" value="Zinc finger protein 577"/>
    <property type="match status" value="1"/>
</dbReference>
<dbReference type="AlphaFoldDB" id="A0A8J1LT90"/>
<keyword evidence="11" id="KW-0539">Nucleus</keyword>
<evidence type="ECO:0000313" key="16">
    <source>
        <dbReference type="RefSeq" id="XP_041432524.1"/>
    </source>
</evidence>
<dbReference type="RefSeq" id="XP_041432524.1">
    <property type="nucleotide sequence ID" value="XM_041576590.1"/>
</dbReference>
<feature type="domain" description="C2H2-type" evidence="14">
    <location>
        <begin position="554"/>
        <end position="581"/>
    </location>
</feature>
<evidence type="ECO:0000256" key="6">
    <source>
        <dbReference type="ARBA" id="ARBA00022771"/>
    </source>
</evidence>
<dbReference type="FunFam" id="3.30.160.60:FF:001326">
    <property type="entry name" value="Zinc finger protein 432"/>
    <property type="match status" value="1"/>
</dbReference>
<keyword evidence="9" id="KW-0238">DNA-binding</keyword>
<dbReference type="PROSITE" id="PS50157">
    <property type="entry name" value="ZINC_FINGER_C2H2_2"/>
    <property type="match status" value="9"/>
</dbReference>
<dbReference type="FunFam" id="3.30.160.60:FF:000557">
    <property type="entry name" value="zinc finger and SCAN domain-containing protein 29"/>
    <property type="match status" value="1"/>
</dbReference>
<dbReference type="FunFam" id="3.30.160.60:FF:000040">
    <property type="entry name" value="RB associated KRAB zinc finger"/>
    <property type="match status" value="1"/>
</dbReference>
<comment type="similarity">
    <text evidence="3">Belongs to the krueppel C2H2-type zinc-finger protein family.</text>
</comment>
<dbReference type="GO" id="GO:0005634">
    <property type="term" value="C:nucleus"/>
    <property type="evidence" value="ECO:0007669"/>
    <property type="project" value="UniProtKB-SubCell"/>
</dbReference>
<keyword evidence="6 12" id="KW-0863">Zinc-finger</keyword>
<dbReference type="GO" id="GO:0006357">
    <property type="term" value="P:regulation of transcription by RNA polymerase II"/>
    <property type="evidence" value="ECO:0000318"/>
    <property type="project" value="GO_Central"/>
</dbReference>
<reference evidence="16" key="1">
    <citation type="submission" date="2025-08" db="UniProtKB">
        <authorList>
            <consortium name="RefSeq"/>
        </authorList>
    </citation>
    <scope>IDENTIFICATION</scope>
    <source>
        <strain evidence="16">J_2021</strain>
        <tissue evidence="16">Erythrocytes</tissue>
    </source>
</reference>
<dbReference type="GO" id="GO:0008270">
    <property type="term" value="F:zinc ion binding"/>
    <property type="evidence" value="ECO:0007669"/>
    <property type="project" value="UniProtKB-KW"/>
</dbReference>
<protein>
    <submittedName>
        <fullName evidence="16">Gastrula zinc finger protein XlCGF53.1-like</fullName>
    </submittedName>
</protein>
<organism evidence="15 16">
    <name type="scientific">Xenopus laevis</name>
    <name type="common">African clawed frog</name>
    <dbReference type="NCBI Taxonomy" id="8355"/>
    <lineage>
        <taxon>Eukaryota</taxon>
        <taxon>Metazoa</taxon>
        <taxon>Chordata</taxon>
        <taxon>Craniata</taxon>
        <taxon>Vertebrata</taxon>
        <taxon>Euteleostomi</taxon>
        <taxon>Amphibia</taxon>
        <taxon>Batrachia</taxon>
        <taxon>Anura</taxon>
        <taxon>Pipoidea</taxon>
        <taxon>Pipidae</taxon>
        <taxon>Xenopodinae</taxon>
        <taxon>Xenopus</taxon>
        <taxon>Xenopus</taxon>
    </lineage>
</organism>
<evidence type="ECO:0000256" key="11">
    <source>
        <dbReference type="ARBA" id="ARBA00023242"/>
    </source>
</evidence>
<dbReference type="OrthoDB" id="10046198at2759"/>
<comment type="subcellular location">
    <subcellularLocation>
        <location evidence="2">Nucleus</location>
    </subcellularLocation>
</comment>
<name>A0A8J1LT90_XENLA</name>
<keyword evidence="5" id="KW-0677">Repeat</keyword>
<comment type="function">
    <text evidence="1">May be involved in transcriptional regulation.</text>
</comment>
<dbReference type="PROSITE" id="PS00028">
    <property type="entry name" value="ZINC_FINGER_C2H2_1"/>
    <property type="match status" value="9"/>
</dbReference>
<keyword evidence="4" id="KW-0479">Metal-binding</keyword>
<keyword evidence="10" id="KW-0804">Transcription</keyword>
<feature type="domain" description="C2H2-type" evidence="14">
    <location>
        <begin position="610"/>
        <end position="637"/>
    </location>
</feature>
<dbReference type="InterPro" id="IPR013087">
    <property type="entry name" value="Znf_C2H2_type"/>
</dbReference>
<dbReference type="Pfam" id="PF00096">
    <property type="entry name" value="zf-C2H2"/>
    <property type="match status" value="7"/>
</dbReference>
<evidence type="ECO:0000256" key="9">
    <source>
        <dbReference type="ARBA" id="ARBA00023125"/>
    </source>
</evidence>
<evidence type="ECO:0000256" key="2">
    <source>
        <dbReference type="ARBA" id="ARBA00004123"/>
    </source>
</evidence>
<evidence type="ECO:0000256" key="3">
    <source>
        <dbReference type="ARBA" id="ARBA00006991"/>
    </source>
</evidence>
<dbReference type="SUPFAM" id="SSF57667">
    <property type="entry name" value="beta-beta-alpha zinc fingers"/>
    <property type="match status" value="5"/>
</dbReference>
<accession>A0A8J1LT90</accession>
<evidence type="ECO:0000256" key="1">
    <source>
        <dbReference type="ARBA" id="ARBA00003767"/>
    </source>
</evidence>